<dbReference type="InterPro" id="IPR019181">
    <property type="entry name" value="LSM12_ABD"/>
</dbReference>
<dbReference type="AlphaFoldDB" id="A0A6P4IZK0"/>
<protein>
    <submittedName>
        <fullName evidence="3">LSM12 homolog B</fullName>
    </submittedName>
</protein>
<proteinExistence type="predicted"/>
<dbReference type="Proteomes" id="UP001652661">
    <property type="component" value="Chromosome 3L"/>
</dbReference>
<sequence>MSLIPCFTLGSIVRCKTCFEEIFSGEVVAFDLGVKMLMLRCSASKGGGDEQAKSKLTIVNLSMCIDIEIIKEVLLPLDEVPPCPERLDLQMLQERLRHAIDMRSAYCRSYHLNASPFGQALYRVLVKHFGNHLVMWQEQGDNVSIEVMHEVTIKPPYAVENVEGKTSKSLMYVRSVVKSFHNKQQKNPAVP</sequence>
<dbReference type="Pfam" id="PF21166">
    <property type="entry name" value="LSM12_LSM"/>
    <property type="match status" value="1"/>
</dbReference>
<reference evidence="3" key="1">
    <citation type="submission" date="2025-08" db="UniProtKB">
        <authorList>
            <consortium name="RefSeq"/>
        </authorList>
    </citation>
    <scope>IDENTIFICATION</scope>
    <source>
        <strain evidence="3">14028-0561.14</strain>
        <tissue evidence="3">Whole fly</tissue>
    </source>
</reference>
<organism evidence="2 3">
    <name type="scientific">Drosophila kikkawai</name>
    <name type="common">Fruit fly</name>
    <dbReference type="NCBI Taxonomy" id="30033"/>
    <lineage>
        <taxon>Eukaryota</taxon>
        <taxon>Metazoa</taxon>
        <taxon>Ecdysozoa</taxon>
        <taxon>Arthropoda</taxon>
        <taxon>Hexapoda</taxon>
        <taxon>Insecta</taxon>
        <taxon>Pterygota</taxon>
        <taxon>Neoptera</taxon>
        <taxon>Endopterygota</taxon>
        <taxon>Diptera</taxon>
        <taxon>Brachycera</taxon>
        <taxon>Muscomorpha</taxon>
        <taxon>Ephydroidea</taxon>
        <taxon>Drosophilidae</taxon>
        <taxon>Drosophila</taxon>
        <taxon>Sophophora</taxon>
    </lineage>
</organism>
<dbReference type="SMART" id="SM00995">
    <property type="entry name" value="AD"/>
    <property type="match status" value="1"/>
</dbReference>
<dbReference type="PANTHER" id="PTHR13542">
    <property type="entry name" value="LSM12 HOMOLOG"/>
    <property type="match status" value="1"/>
</dbReference>
<feature type="domain" description="AD" evidence="1">
    <location>
        <begin position="85"/>
        <end position="185"/>
    </location>
</feature>
<evidence type="ECO:0000313" key="3">
    <source>
        <dbReference type="RefSeq" id="XP_017028431.1"/>
    </source>
</evidence>
<dbReference type="InterPro" id="IPR047574">
    <property type="entry name" value="AD"/>
</dbReference>
<gene>
    <name evidence="3" type="primary">Hez</name>
</gene>
<keyword evidence="2" id="KW-1185">Reference proteome</keyword>
<dbReference type="PROSITE" id="PS52001">
    <property type="entry name" value="AD"/>
    <property type="match status" value="1"/>
</dbReference>
<dbReference type="RefSeq" id="XP_017028431.1">
    <property type="nucleotide sequence ID" value="XM_017172942.3"/>
</dbReference>
<dbReference type="InterPro" id="IPR039683">
    <property type="entry name" value="Lsm12-like"/>
</dbReference>
<evidence type="ECO:0000313" key="2">
    <source>
        <dbReference type="Proteomes" id="UP001652661"/>
    </source>
</evidence>
<accession>A0A6P4IZK0</accession>
<dbReference type="InterPro" id="IPR048478">
    <property type="entry name" value="LSM12_LSM"/>
</dbReference>
<name>A0A6P4IZK0_DROKI</name>
<dbReference type="Pfam" id="PF09793">
    <property type="entry name" value="AD"/>
    <property type="match status" value="1"/>
</dbReference>
<dbReference type="OrthoDB" id="1057137at2759"/>
<evidence type="ECO:0000259" key="1">
    <source>
        <dbReference type="PROSITE" id="PS52001"/>
    </source>
</evidence>